<feature type="region of interest" description="Disordered" evidence="1">
    <location>
        <begin position="101"/>
        <end position="133"/>
    </location>
</feature>
<dbReference type="AlphaFoldDB" id="A0A975QL71"/>
<evidence type="ECO:0000256" key="1">
    <source>
        <dbReference type="SAM" id="MobiDB-lite"/>
    </source>
</evidence>
<dbReference type="EMBL" id="CP074402">
    <property type="protein sequence ID" value="QVJ02107.1"/>
    <property type="molecule type" value="Genomic_DNA"/>
</dbReference>
<reference evidence="2" key="1">
    <citation type="submission" date="2021-05" db="EMBL/GenBank/DDBJ databases">
        <authorList>
            <person name="Kaiqin L."/>
            <person name="Jian G."/>
        </authorList>
    </citation>
    <scope>NUCLEOTIDE SEQUENCE</scope>
    <source>
        <strain evidence="2">HDS5</strain>
    </source>
</reference>
<accession>A0A975QL71</accession>
<keyword evidence="3" id="KW-1185">Reference proteome</keyword>
<protein>
    <submittedName>
        <fullName evidence="2">Uncharacterized protein</fullName>
    </submittedName>
</protein>
<dbReference type="KEGG" id="nec:KGD82_04500"/>
<proteinExistence type="predicted"/>
<dbReference type="Proteomes" id="UP000682416">
    <property type="component" value="Chromosome"/>
</dbReference>
<sequence>MLTTTTHRLRAVALCGAALLLSTGCGQGHGHTPQQLSEMIADTVRDAAASGPLGLGVPDTLFDPARYACSPAVDPGLPGGWRSEAPREAVQDEDPVELGLSDAEGAHSGQVAATVTGPSGENSTAEAGTSDGGWARLDYPDAFDGAEELTTGVYTVVWSDAGTGAPITCDGFEVE</sequence>
<gene>
    <name evidence="2" type="ORF">KGD82_04500</name>
</gene>
<evidence type="ECO:0000313" key="3">
    <source>
        <dbReference type="Proteomes" id="UP000682416"/>
    </source>
</evidence>
<organism evidence="2 3">
    <name type="scientific">Nocardiopsis eucommiae</name>
    <dbReference type="NCBI Taxonomy" id="2831970"/>
    <lineage>
        <taxon>Bacteria</taxon>
        <taxon>Bacillati</taxon>
        <taxon>Actinomycetota</taxon>
        <taxon>Actinomycetes</taxon>
        <taxon>Streptosporangiales</taxon>
        <taxon>Nocardiopsidaceae</taxon>
        <taxon>Nocardiopsis</taxon>
    </lineage>
</organism>
<name>A0A975QL71_9ACTN</name>
<evidence type="ECO:0000313" key="2">
    <source>
        <dbReference type="EMBL" id="QVJ02107.1"/>
    </source>
</evidence>
<feature type="compositionally biased region" description="Polar residues" evidence="1">
    <location>
        <begin position="111"/>
        <end position="127"/>
    </location>
</feature>